<dbReference type="GO" id="GO:0016780">
    <property type="term" value="F:phosphotransferase activity, for other substituted phosphate groups"/>
    <property type="evidence" value="ECO:0007669"/>
    <property type="project" value="InterPro"/>
</dbReference>
<organism evidence="9 10">
    <name type="scientific">Orrella marina</name>
    <dbReference type="NCBI Taxonomy" id="2163011"/>
    <lineage>
        <taxon>Bacteria</taxon>
        <taxon>Pseudomonadati</taxon>
        <taxon>Pseudomonadota</taxon>
        <taxon>Betaproteobacteria</taxon>
        <taxon>Burkholderiales</taxon>
        <taxon>Alcaligenaceae</taxon>
        <taxon>Orrella</taxon>
    </lineage>
</organism>
<dbReference type="GO" id="GO:0046872">
    <property type="term" value="F:metal ion binding"/>
    <property type="evidence" value="ECO:0007669"/>
    <property type="project" value="UniProtKB-KW"/>
</dbReference>
<protein>
    <submittedName>
        <fullName evidence="9">Glycosyl transferase</fullName>
    </submittedName>
</protein>
<dbReference type="EMBL" id="CP028901">
    <property type="protein sequence ID" value="AWB32907.1"/>
    <property type="molecule type" value="Genomic_DNA"/>
</dbReference>
<evidence type="ECO:0000256" key="2">
    <source>
        <dbReference type="ARBA" id="ARBA00022475"/>
    </source>
</evidence>
<evidence type="ECO:0000256" key="3">
    <source>
        <dbReference type="ARBA" id="ARBA00022679"/>
    </source>
</evidence>
<name>A0A2R4XGH4_9BURK</name>
<comment type="subcellular location">
    <subcellularLocation>
        <location evidence="1">Cell membrane</location>
        <topology evidence="1">Multi-pass membrane protein</topology>
    </subcellularLocation>
</comment>
<feature type="binding site" evidence="7">
    <location>
        <position position="163"/>
    </location>
    <ligand>
        <name>Mg(2+)</name>
        <dbReference type="ChEBI" id="CHEBI:18420"/>
    </ligand>
</feature>
<feature type="transmembrane region" description="Helical" evidence="8">
    <location>
        <begin position="110"/>
        <end position="130"/>
    </location>
</feature>
<sequence length="374" mass="40746">MVSLTNSIQMVLPATAGVSLLVALLVVVTHRWHGSLTADHATGIQKVHHGATPRVGGLGIFFGYLAAALILTNIYSQYQLTVWELLIASGPALLFGLAEDLTKRVGTKERLLATMFSGVVAWYLTGYALFRVDVPGVDILLSYTLVAVLFTAFAIGGVANAINMIDGFNGLASGTVLVCLGAMGVMAWQVNDEEVLMLILIIGAATLGFFVVNFPFGRLFLGDGGAYALGFMVAWMAVMLSARHPEHISPWAPLLACAYPILEAVFSMGRRAMRGLAIDQPDRTHLHSLVYRRVIPRFFKTQNQALRNAAVSPFMWAFACLPALLSILFMSSTIACIAGLLFAALVYAHIYARLSHFRWTPARLRFRSRPSRQD</sequence>
<gene>
    <name evidence="9" type="ORF">DBV39_03325</name>
</gene>
<keyword evidence="10" id="KW-1185">Reference proteome</keyword>
<dbReference type="InterPro" id="IPR000715">
    <property type="entry name" value="Glycosyl_transferase_4"/>
</dbReference>
<keyword evidence="7" id="KW-0460">Magnesium</keyword>
<dbReference type="GO" id="GO:0009103">
    <property type="term" value="P:lipopolysaccharide biosynthetic process"/>
    <property type="evidence" value="ECO:0007669"/>
    <property type="project" value="TreeGrafter"/>
</dbReference>
<keyword evidence="7" id="KW-0479">Metal-binding</keyword>
<evidence type="ECO:0000256" key="5">
    <source>
        <dbReference type="ARBA" id="ARBA00022989"/>
    </source>
</evidence>
<keyword evidence="6 8" id="KW-0472">Membrane</keyword>
<evidence type="ECO:0000313" key="9">
    <source>
        <dbReference type="EMBL" id="AWB32907.1"/>
    </source>
</evidence>
<dbReference type="CDD" id="cd06912">
    <property type="entry name" value="GT_MraY_like"/>
    <property type="match status" value="1"/>
</dbReference>
<comment type="cofactor">
    <cofactor evidence="7">
        <name>Mg(2+)</name>
        <dbReference type="ChEBI" id="CHEBI:18420"/>
    </cofactor>
</comment>
<evidence type="ECO:0000256" key="8">
    <source>
        <dbReference type="SAM" id="Phobius"/>
    </source>
</evidence>
<dbReference type="AlphaFoldDB" id="A0A2R4XGH4"/>
<reference evidence="9 10" key="1">
    <citation type="submission" date="2018-04" db="EMBL/GenBank/DDBJ databases">
        <title>Bordetella sp. HZ20 isolated from seawater.</title>
        <authorList>
            <person name="Sun C."/>
        </authorList>
    </citation>
    <scope>NUCLEOTIDE SEQUENCE [LARGE SCALE GENOMIC DNA]</scope>
    <source>
        <strain evidence="9 10">HZ20</strain>
    </source>
</reference>
<feature type="transmembrane region" description="Helical" evidence="8">
    <location>
        <begin position="305"/>
        <end position="325"/>
    </location>
</feature>
<dbReference type="GO" id="GO:0044038">
    <property type="term" value="P:cell wall macromolecule biosynthetic process"/>
    <property type="evidence" value="ECO:0007669"/>
    <property type="project" value="TreeGrafter"/>
</dbReference>
<proteinExistence type="predicted"/>
<keyword evidence="3 9" id="KW-0808">Transferase</keyword>
<feature type="transmembrane region" description="Helical" evidence="8">
    <location>
        <begin position="331"/>
        <end position="352"/>
    </location>
</feature>
<dbReference type="GO" id="GO:0005886">
    <property type="term" value="C:plasma membrane"/>
    <property type="evidence" value="ECO:0007669"/>
    <property type="project" value="UniProtKB-SubCell"/>
</dbReference>
<evidence type="ECO:0000256" key="4">
    <source>
        <dbReference type="ARBA" id="ARBA00022692"/>
    </source>
</evidence>
<dbReference type="PANTHER" id="PTHR22926:SF3">
    <property type="entry name" value="UNDECAPRENYL-PHOSPHATE ALPHA-N-ACETYLGLUCOSAMINYL 1-PHOSPHATE TRANSFERASE"/>
    <property type="match status" value="1"/>
</dbReference>
<feature type="binding site" evidence="7">
    <location>
        <position position="223"/>
    </location>
    <ligand>
        <name>Mg(2+)</name>
        <dbReference type="ChEBI" id="CHEBI:18420"/>
    </ligand>
</feature>
<evidence type="ECO:0000256" key="1">
    <source>
        <dbReference type="ARBA" id="ARBA00004651"/>
    </source>
</evidence>
<dbReference type="KEGG" id="boz:DBV39_03325"/>
<evidence type="ECO:0000256" key="7">
    <source>
        <dbReference type="PIRSR" id="PIRSR600715-1"/>
    </source>
</evidence>
<dbReference type="GO" id="GO:0071555">
    <property type="term" value="P:cell wall organization"/>
    <property type="evidence" value="ECO:0007669"/>
    <property type="project" value="TreeGrafter"/>
</dbReference>
<evidence type="ECO:0000256" key="6">
    <source>
        <dbReference type="ARBA" id="ARBA00023136"/>
    </source>
</evidence>
<feature type="transmembrane region" description="Helical" evidence="8">
    <location>
        <begin position="248"/>
        <end position="266"/>
    </location>
</feature>
<feature type="transmembrane region" description="Helical" evidence="8">
    <location>
        <begin position="6"/>
        <end position="28"/>
    </location>
</feature>
<dbReference type="PANTHER" id="PTHR22926">
    <property type="entry name" value="PHOSPHO-N-ACETYLMURAMOYL-PENTAPEPTIDE-TRANSFERASE"/>
    <property type="match status" value="1"/>
</dbReference>
<evidence type="ECO:0000313" key="10">
    <source>
        <dbReference type="Proteomes" id="UP000244571"/>
    </source>
</evidence>
<feature type="transmembrane region" description="Helical" evidence="8">
    <location>
        <begin position="195"/>
        <end position="212"/>
    </location>
</feature>
<dbReference type="Proteomes" id="UP000244571">
    <property type="component" value="Chromosome"/>
</dbReference>
<keyword evidence="2" id="KW-1003">Cell membrane</keyword>
<keyword evidence="4 8" id="KW-0812">Transmembrane</keyword>
<keyword evidence="5 8" id="KW-1133">Transmembrane helix</keyword>
<feature type="transmembrane region" description="Helical" evidence="8">
    <location>
        <begin position="169"/>
        <end position="189"/>
    </location>
</feature>
<feature type="transmembrane region" description="Helical" evidence="8">
    <location>
        <begin position="142"/>
        <end position="162"/>
    </location>
</feature>
<feature type="transmembrane region" description="Helical" evidence="8">
    <location>
        <begin position="81"/>
        <end position="98"/>
    </location>
</feature>
<feature type="transmembrane region" description="Helical" evidence="8">
    <location>
        <begin position="55"/>
        <end position="75"/>
    </location>
</feature>
<dbReference type="Pfam" id="PF00953">
    <property type="entry name" value="Glycos_transf_4"/>
    <property type="match status" value="1"/>
</dbReference>
<accession>A0A2R4XGH4</accession>
<feature type="transmembrane region" description="Helical" evidence="8">
    <location>
        <begin position="224"/>
        <end position="242"/>
    </location>
</feature>